<dbReference type="AlphaFoldDB" id="A0A0L7QV33"/>
<dbReference type="Proteomes" id="UP000053825">
    <property type="component" value="Unassembled WGS sequence"/>
</dbReference>
<dbReference type="Pfam" id="PF06585">
    <property type="entry name" value="JHBP"/>
    <property type="match status" value="2"/>
</dbReference>
<reference evidence="1 2" key="1">
    <citation type="submission" date="2015-07" db="EMBL/GenBank/DDBJ databases">
        <title>The genome of Habropoda laboriosa.</title>
        <authorList>
            <person name="Pan H."/>
            <person name="Kapheim K."/>
        </authorList>
    </citation>
    <scope>NUCLEOTIDE SEQUENCE [LARGE SCALE GENOMIC DNA]</scope>
    <source>
        <strain evidence="1">0110345459</strain>
    </source>
</reference>
<evidence type="ECO:0000313" key="2">
    <source>
        <dbReference type="Proteomes" id="UP000053825"/>
    </source>
</evidence>
<proteinExistence type="predicted"/>
<dbReference type="PANTHER" id="PTHR11008">
    <property type="entry name" value="PROTEIN TAKEOUT-LIKE PROTEIN"/>
    <property type="match status" value="1"/>
</dbReference>
<dbReference type="EMBL" id="KQ414727">
    <property type="protein sequence ID" value="KOC62517.1"/>
    <property type="molecule type" value="Genomic_DNA"/>
</dbReference>
<evidence type="ECO:0000313" key="1">
    <source>
        <dbReference type="EMBL" id="KOC62517.1"/>
    </source>
</evidence>
<name>A0A0L7QV33_9HYME</name>
<dbReference type="InterPro" id="IPR010562">
    <property type="entry name" value="Haemolymph_juvenile_hormone-bd"/>
</dbReference>
<accession>A0A0L7QV33</accession>
<sequence length="289" mass="31950">MSNCLLLLRGCFERRSYAPRRTTCWNARDDPFQRTHMDVNLSAKGLFSVNGTLDNVRANGLSNYKVNKGDFAIVGLKANVSLTWDDISIMTKYNVKGTLIDSIPFFGNGNLSPFMQVAASLNKTAKPAAAAATECRIRKVVCDQSRTRSQSVLQFPNASKAVLPKSSINVSCPRFLLTEKLNRTHSVVIKGLTVTVDLKLGVKDKKVYVTDLVLHAHIKQFPCKITGLFDDEGISNTMSQVITEVTPGLLDDYQNKISAYASPKVADLLNKLLKNYTLKDLMEIISGKQ</sequence>
<keyword evidence="2" id="KW-1185">Reference proteome</keyword>
<dbReference type="OrthoDB" id="6370791at2759"/>
<gene>
    <name evidence="1" type="ORF">WH47_04177</name>
</gene>
<dbReference type="PANTHER" id="PTHR11008:SF9">
    <property type="entry name" value="PROTEIN TAKEOUT-LIKE PROTEIN"/>
    <property type="match status" value="1"/>
</dbReference>
<protein>
    <recommendedName>
        <fullName evidence="3">Protein takeout</fullName>
    </recommendedName>
</protein>
<evidence type="ECO:0008006" key="3">
    <source>
        <dbReference type="Google" id="ProtNLM"/>
    </source>
</evidence>
<dbReference type="InterPro" id="IPR038606">
    <property type="entry name" value="To_sf"/>
</dbReference>
<organism evidence="1 2">
    <name type="scientific">Habropoda laboriosa</name>
    <dbReference type="NCBI Taxonomy" id="597456"/>
    <lineage>
        <taxon>Eukaryota</taxon>
        <taxon>Metazoa</taxon>
        <taxon>Ecdysozoa</taxon>
        <taxon>Arthropoda</taxon>
        <taxon>Hexapoda</taxon>
        <taxon>Insecta</taxon>
        <taxon>Pterygota</taxon>
        <taxon>Neoptera</taxon>
        <taxon>Endopterygota</taxon>
        <taxon>Hymenoptera</taxon>
        <taxon>Apocrita</taxon>
        <taxon>Aculeata</taxon>
        <taxon>Apoidea</taxon>
        <taxon>Anthophila</taxon>
        <taxon>Apidae</taxon>
        <taxon>Habropoda</taxon>
    </lineage>
</organism>
<dbReference type="Gene3D" id="3.15.10.30">
    <property type="entry name" value="Haemolymph juvenile hormone binding protein"/>
    <property type="match status" value="2"/>
</dbReference>